<keyword evidence="1" id="KW-0378">Hydrolase</keyword>
<evidence type="ECO:0000313" key="2">
    <source>
        <dbReference type="Proteomes" id="UP000245626"/>
    </source>
</evidence>
<dbReference type="Proteomes" id="UP000245626">
    <property type="component" value="Unassembled WGS sequence"/>
</dbReference>
<reference evidence="1 2" key="1">
    <citation type="journal article" date="2018" name="Mol. Biol. Evol.">
        <title>Broad Genomic Sampling Reveals a Smut Pathogenic Ancestry of the Fungal Clade Ustilaginomycotina.</title>
        <authorList>
            <person name="Kijpornyongpan T."/>
            <person name="Mondo S.J."/>
            <person name="Barry K."/>
            <person name="Sandor L."/>
            <person name="Lee J."/>
            <person name="Lipzen A."/>
            <person name="Pangilinan J."/>
            <person name="LaButti K."/>
            <person name="Hainaut M."/>
            <person name="Henrissat B."/>
            <person name="Grigoriev I.V."/>
            <person name="Spatafora J.W."/>
            <person name="Aime M.C."/>
        </authorList>
    </citation>
    <scope>NUCLEOTIDE SEQUENCE [LARGE SCALE GENOMIC DNA]</scope>
    <source>
        <strain evidence="1 2">SA 807</strain>
    </source>
</reference>
<sequence>LPLGLKSQFVTPPDPSVFTNHFGYDGIGLRYKEVPTGICELDPNVKSYSGYVDVDKDRHVFFWFFEARNGGHPDGTPLTVWLNGGPGASSMFGLFTENGPCKLEASGGVVNNPHSWSQASHMLYIDQPVPVGFSYSDVRPAYMNTTSWRQVILPDNVCPPEGQKMGTCGTWSDTYVRIYRKDSEEAAVDFWRTLQGFMGAFPQYSRNGFNLAAESYGGKYAPIFSKYIIDQNEKSIPGATKIEINSVMILNGCSDPKAEHISFYNYTINPGNPYDTFPFDDAESKAIETAIFGPKQCLDSVNLCEAGKVESCRRAGKICQDTQDLLASKGGRDSTDIRVKLSDPTPDSHSYVDYLNAPQVQAAVGAYQNFSQNDNLVANYFWYYGEPEREAGTIEMIRELVEKGTNVALIYGDADVLCNFIGGEMTSHEVNAKGFESAGYQDVVSSSGQVFGQVKQAGLFSFVRVYYSGHFVPYYQPQGSLDLLTRTIHRKDLATGKVIANADYASKGSAKSEFKEG</sequence>
<name>A0ACD0P058_9BASI</name>
<feature type="non-terminal residue" evidence="1">
    <location>
        <position position="517"/>
    </location>
</feature>
<organism evidence="1 2">
    <name type="scientific">Violaceomyces palustris</name>
    <dbReference type="NCBI Taxonomy" id="1673888"/>
    <lineage>
        <taxon>Eukaryota</taxon>
        <taxon>Fungi</taxon>
        <taxon>Dikarya</taxon>
        <taxon>Basidiomycota</taxon>
        <taxon>Ustilaginomycotina</taxon>
        <taxon>Ustilaginomycetes</taxon>
        <taxon>Violaceomycetales</taxon>
        <taxon>Violaceomycetaceae</taxon>
        <taxon>Violaceomyces</taxon>
    </lineage>
</organism>
<proteinExistence type="predicted"/>
<dbReference type="EMBL" id="KZ819842">
    <property type="protein sequence ID" value="PWN51461.1"/>
    <property type="molecule type" value="Genomic_DNA"/>
</dbReference>
<evidence type="ECO:0000313" key="1">
    <source>
        <dbReference type="EMBL" id="PWN51461.1"/>
    </source>
</evidence>
<protein>
    <submittedName>
        <fullName evidence="1">Serine carboxypeptidase</fullName>
    </submittedName>
</protein>
<keyword evidence="1" id="KW-0121">Carboxypeptidase</keyword>
<keyword evidence="1" id="KW-0645">Protease</keyword>
<feature type="non-terminal residue" evidence="1">
    <location>
        <position position="1"/>
    </location>
</feature>
<keyword evidence="2" id="KW-1185">Reference proteome</keyword>
<gene>
    <name evidence="1" type="ORF">IE53DRAFT_301113</name>
</gene>
<accession>A0ACD0P058</accession>